<evidence type="ECO:0000256" key="6">
    <source>
        <dbReference type="ARBA" id="ARBA00022833"/>
    </source>
</evidence>
<dbReference type="GO" id="GO:0008270">
    <property type="term" value="F:zinc ion binding"/>
    <property type="evidence" value="ECO:0007669"/>
    <property type="project" value="InterPro"/>
</dbReference>
<dbReference type="InterPro" id="IPR041636">
    <property type="entry name" value="RNase_J_C"/>
</dbReference>
<dbReference type="Pfam" id="PF07521">
    <property type="entry name" value="RMMBL"/>
    <property type="match status" value="1"/>
</dbReference>
<evidence type="ECO:0000256" key="10">
    <source>
        <dbReference type="PIRSR" id="PIRSR004803-1"/>
    </source>
</evidence>
<feature type="domain" description="Metallo-beta-lactamase" evidence="13">
    <location>
        <begin position="18"/>
        <end position="202"/>
    </location>
</feature>
<accession>A0A1F5EYA6</accession>
<evidence type="ECO:0000256" key="5">
    <source>
        <dbReference type="ARBA" id="ARBA00022801"/>
    </source>
</evidence>
<gene>
    <name evidence="9" type="primary">rnj</name>
    <name evidence="14" type="ORF">A2Y64_00575</name>
</gene>
<dbReference type="Gene3D" id="3.10.20.580">
    <property type="match status" value="1"/>
</dbReference>
<dbReference type="EC" id="3.1.-.-" evidence="9"/>
<dbReference type="Pfam" id="PF22505">
    <property type="entry name" value="RNase_J_b_CASP"/>
    <property type="match status" value="1"/>
</dbReference>
<dbReference type="GO" id="GO:0006364">
    <property type="term" value="P:rRNA processing"/>
    <property type="evidence" value="ECO:0007669"/>
    <property type="project" value="UniProtKB-UniRule"/>
</dbReference>
<dbReference type="Proteomes" id="UP000177187">
    <property type="component" value="Unassembled WGS sequence"/>
</dbReference>
<comment type="subcellular location">
    <subcellularLocation>
        <location evidence="9">Cytoplasm</location>
    </subcellularLocation>
</comment>
<feature type="binding site" evidence="9 11">
    <location>
        <begin position="362"/>
        <end position="366"/>
    </location>
    <ligand>
        <name>substrate</name>
    </ligand>
</feature>
<dbReference type="SMART" id="SM00849">
    <property type="entry name" value="Lactamase_B"/>
    <property type="match status" value="1"/>
</dbReference>
<evidence type="ECO:0000256" key="11">
    <source>
        <dbReference type="PIRSR" id="PIRSR004803-2"/>
    </source>
</evidence>
<feature type="binding site" evidence="12">
    <location>
        <position position="76"/>
    </location>
    <ligand>
        <name>Zn(2+)</name>
        <dbReference type="ChEBI" id="CHEBI:29105"/>
        <label>1</label>
        <note>catalytic</note>
    </ligand>
</feature>
<keyword evidence="3 12" id="KW-0479">Metal-binding</keyword>
<feature type="binding site" evidence="12">
    <location>
        <position position="46"/>
    </location>
    <ligand>
        <name>Ca(2+)</name>
        <dbReference type="ChEBI" id="CHEBI:29108"/>
    </ligand>
</feature>
<feature type="active site" description="Proton donor" evidence="10">
    <location>
        <position position="193"/>
    </location>
</feature>
<proteinExistence type="inferred from homology"/>
<feature type="binding site" evidence="12">
    <location>
        <position position="441"/>
    </location>
    <ligand>
        <name>Ca(2+)</name>
        <dbReference type="ChEBI" id="CHEBI:29108"/>
    </ligand>
</feature>
<dbReference type="InterPro" id="IPR055132">
    <property type="entry name" value="RNase_J_b_CASP"/>
</dbReference>
<keyword evidence="6 12" id="KW-0862">Zinc</keyword>
<keyword evidence="2 9" id="KW-0540">Nuclease</keyword>
<evidence type="ECO:0000256" key="8">
    <source>
        <dbReference type="ARBA" id="ARBA00022884"/>
    </source>
</evidence>
<keyword evidence="5 9" id="KW-0378">Hydrolase</keyword>
<dbReference type="SUPFAM" id="SSF56281">
    <property type="entry name" value="Metallo-hydrolase/oxidoreductase"/>
    <property type="match status" value="1"/>
</dbReference>
<feature type="binding site" evidence="12">
    <location>
        <position position="71"/>
    </location>
    <ligand>
        <name>Zn(2+)</name>
        <dbReference type="ChEBI" id="CHEBI:29105"/>
        <label>1</label>
        <note>catalytic</note>
    </ligand>
</feature>
<dbReference type="InterPro" id="IPR042173">
    <property type="entry name" value="RNase_J_2"/>
</dbReference>
<dbReference type="InterPro" id="IPR036866">
    <property type="entry name" value="RibonucZ/Hydroxyglut_hydro"/>
</dbReference>
<evidence type="ECO:0000313" key="15">
    <source>
        <dbReference type="Proteomes" id="UP000177187"/>
    </source>
</evidence>
<dbReference type="GO" id="GO:0004521">
    <property type="term" value="F:RNA endonuclease activity"/>
    <property type="evidence" value="ECO:0007669"/>
    <property type="project" value="UniProtKB-UniRule"/>
</dbReference>
<comment type="cofactor">
    <cofactor evidence="12">
        <name>Zn(2+)</name>
        <dbReference type="ChEBI" id="CHEBI:29105"/>
    </cofactor>
    <text evidence="12">Binds 2 Zn(2+) ions per subunit. It is not clear if Zn(2+) or Mg(2+) is physiologically important.</text>
</comment>
<dbReference type="Gene3D" id="3.40.50.10710">
    <property type="entry name" value="Metallo-hydrolase/oxidoreductase"/>
    <property type="match status" value="1"/>
</dbReference>
<dbReference type="PANTHER" id="PTHR43694:SF1">
    <property type="entry name" value="RIBONUCLEASE J"/>
    <property type="match status" value="1"/>
</dbReference>
<evidence type="ECO:0000259" key="13">
    <source>
        <dbReference type="SMART" id="SM00849"/>
    </source>
</evidence>
<evidence type="ECO:0000256" key="4">
    <source>
        <dbReference type="ARBA" id="ARBA00022759"/>
    </source>
</evidence>
<dbReference type="Pfam" id="PF00753">
    <property type="entry name" value="Lactamase_B"/>
    <property type="match status" value="1"/>
</dbReference>
<comment type="similarity">
    <text evidence="9">Belongs to the metallo-beta-lactamase superfamily. RNA-metabolizing metallo-beta-lactamase-like family. Bacterial RNase J subfamily.</text>
</comment>
<dbReference type="EMBL" id="MFAF01000125">
    <property type="protein sequence ID" value="OGD72357.1"/>
    <property type="molecule type" value="Genomic_DNA"/>
</dbReference>
<dbReference type="InterPro" id="IPR004613">
    <property type="entry name" value="RNase_J"/>
</dbReference>
<dbReference type="GO" id="GO:0005737">
    <property type="term" value="C:cytoplasm"/>
    <property type="evidence" value="ECO:0007669"/>
    <property type="project" value="UniProtKB-SubCell"/>
</dbReference>
<feature type="binding site" evidence="12">
    <location>
        <position position="48"/>
    </location>
    <ligand>
        <name>Ca(2+)</name>
        <dbReference type="ChEBI" id="CHEBI:29108"/>
    </ligand>
</feature>
<evidence type="ECO:0000256" key="1">
    <source>
        <dbReference type="ARBA" id="ARBA00022490"/>
    </source>
</evidence>
<dbReference type="STRING" id="1817816.A2Y64_00575"/>
<dbReference type="GO" id="GO:0004534">
    <property type="term" value="F:5'-3' RNA exonuclease activity"/>
    <property type="evidence" value="ECO:0007669"/>
    <property type="project" value="UniProtKB-UniRule"/>
</dbReference>
<comment type="function">
    <text evidence="9">An RNase that has 5'-3' exonuclease and possibly endonuclease activity. Involved in maturation of rRNA and in some organisms also mRNA maturation and/or decay.</text>
</comment>
<keyword evidence="4 9" id="KW-0255">Endonuclease</keyword>
<dbReference type="PANTHER" id="PTHR43694">
    <property type="entry name" value="RIBONUCLEASE J"/>
    <property type="match status" value="1"/>
</dbReference>
<sequence length="553" mass="60827">MPEGAVALTFLGGVGEFGKNMLLLEDDSGIVAVDCGQAFPDDTLLGVDSVIPETTYLEAHADRLLAYVLTHCHEDHIGALPYVLPKAPAPLYGSRLTLGFIDGKLREYSETPVVERVEIKAGRKFSIGGFVFDPVAVSHSTADSLALAVSTRAGVILHTGDFKLDPTPVGRLHDPLPRLRYYGKRGVRLMLSDSTNAEFAGHSQSETVAQDAILEAFRGTRGRIILTTFASHIHRIQGVVDACEDTGRSLVVSGRSVEQNVRIARELGYLRIPSGMLVPPKDLGDLPSGRLTLLVSGSQGEPLSALARIVEGEHKHIKLEADDLVIFSARMIPGNEVAIGRLIDRILLHGARVLYESVAQVHVSGHAYADELAEVMRAAKPEYFIPVHGEYRQLYAHKRLVESLGMDERKILIPHVGARLLMDAEGAWWGEPVPAGRILVDGKGVGDVGPIVLRDRRTMADDGILVIIVAVSRQTGEVLREVELVTRGLVYIDENEAFLGEVAARVHELIEEAEPEVREDRELFADWLRRKTRRFIQKKLERRPLVVPVIYEL</sequence>
<dbReference type="InterPro" id="IPR030854">
    <property type="entry name" value="RNase_J_bac"/>
</dbReference>
<feature type="binding site" evidence="12">
    <location>
        <position position="139"/>
    </location>
    <ligand>
        <name>Zn(2+)</name>
        <dbReference type="ChEBI" id="CHEBI:29105"/>
        <label>1</label>
        <note>catalytic</note>
    </ligand>
</feature>
<evidence type="ECO:0000313" key="14">
    <source>
        <dbReference type="EMBL" id="OGD72357.1"/>
    </source>
</evidence>
<feature type="binding site" evidence="12">
    <location>
        <position position="73"/>
    </location>
    <ligand>
        <name>Zn(2+)</name>
        <dbReference type="ChEBI" id="CHEBI:29105"/>
        <label>1</label>
        <note>catalytic</note>
    </ligand>
</feature>
<evidence type="ECO:0000256" key="12">
    <source>
        <dbReference type="PIRSR" id="PIRSR004803-3"/>
    </source>
</evidence>
<dbReference type="CDD" id="cd07714">
    <property type="entry name" value="RNaseJ_MBL-fold"/>
    <property type="match status" value="1"/>
</dbReference>
<reference evidence="14 15" key="1">
    <citation type="journal article" date="2016" name="Nat. Commun.">
        <title>Thousands of microbial genomes shed light on interconnected biogeochemical processes in an aquifer system.</title>
        <authorList>
            <person name="Anantharaman K."/>
            <person name="Brown C.T."/>
            <person name="Hug L.A."/>
            <person name="Sharon I."/>
            <person name="Castelle C.J."/>
            <person name="Probst A.J."/>
            <person name="Thomas B.C."/>
            <person name="Singh A."/>
            <person name="Wilkins M.J."/>
            <person name="Karaoz U."/>
            <person name="Brodie E.L."/>
            <person name="Williams K.H."/>
            <person name="Hubbard S.S."/>
            <person name="Banfield J.F."/>
        </authorList>
    </citation>
    <scope>NUCLEOTIDE SEQUENCE [LARGE SCALE GENOMIC DNA]</scope>
</reference>
<feature type="binding site" evidence="12">
    <location>
        <position position="161"/>
    </location>
    <ligand>
        <name>Zn(2+)</name>
        <dbReference type="ChEBI" id="CHEBI:29105"/>
        <label>1</label>
        <note>catalytic</note>
    </ligand>
</feature>
<organism evidence="14 15">
    <name type="scientific">Candidatus Coatesbacteria bacterium RBG_13_66_14</name>
    <dbReference type="NCBI Taxonomy" id="1817816"/>
    <lineage>
        <taxon>Bacteria</taxon>
        <taxon>Candidatus Coatesiibacteriota</taxon>
    </lineage>
</organism>
<evidence type="ECO:0000256" key="9">
    <source>
        <dbReference type="HAMAP-Rule" id="MF_01491"/>
    </source>
</evidence>
<keyword evidence="7 9" id="KW-0269">Exonuclease</keyword>
<feature type="active site" description="Proton acceptor" evidence="10">
    <location>
        <position position="366"/>
    </location>
</feature>
<feature type="binding site" evidence="11">
    <location>
        <begin position="230"/>
        <end position="232"/>
    </location>
    <ligand>
        <name>substrate</name>
    </ligand>
</feature>
<dbReference type="Gene3D" id="3.60.15.10">
    <property type="entry name" value="Ribonuclease Z/Hydroxyacylglutathione hydrolase-like"/>
    <property type="match status" value="1"/>
</dbReference>
<dbReference type="InterPro" id="IPR011108">
    <property type="entry name" value="RMMBL"/>
</dbReference>
<keyword evidence="1 9" id="KW-0963">Cytoplasm</keyword>
<keyword evidence="9" id="KW-0698">rRNA processing</keyword>
<protein>
    <recommendedName>
        <fullName evidence="9">Ribonuclease J</fullName>
        <shortName evidence="9">RNase J</shortName>
        <ecNumber evidence="9">3.1.-.-</ecNumber>
    </recommendedName>
</protein>
<feature type="binding site" evidence="12">
    <location>
        <position position="388"/>
    </location>
    <ligand>
        <name>Zn(2+)</name>
        <dbReference type="ChEBI" id="CHEBI:29105"/>
        <label>1</label>
        <note>catalytic</note>
    </ligand>
</feature>
<dbReference type="PIRSF" id="PIRSF004803">
    <property type="entry name" value="RnjA"/>
    <property type="match status" value="1"/>
</dbReference>
<dbReference type="Pfam" id="PF17770">
    <property type="entry name" value="RNase_J_C"/>
    <property type="match status" value="1"/>
</dbReference>
<comment type="cofactor">
    <cofactor evidence="12">
        <name>Ca(2+)</name>
        <dbReference type="ChEBI" id="CHEBI:29108"/>
    </cofactor>
    <text evidence="12">Binds 1 Ca(2+) cation per subunit. Seen in 1 crystal structure, it is not clear if it is physiologically important.</text>
</comment>
<feature type="binding site" evidence="12">
    <location>
        <position position="75"/>
    </location>
    <ligand>
        <name>Zn(2+)</name>
        <dbReference type="ChEBI" id="CHEBI:29105"/>
        <label>1</label>
        <note>catalytic</note>
    </ligand>
</feature>
<evidence type="ECO:0000256" key="2">
    <source>
        <dbReference type="ARBA" id="ARBA00022722"/>
    </source>
</evidence>
<keyword evidence="12" id="KW-0106">Calcium</keyword>
<dbReference type="InterPro" id="IPR001279">
    <property type="entry name" value="Metallo-B-lactamas"/>
</dbReference>
<comment type="caution">
    <text evidence="14">The sequence shown here is derived from an EMBL/GenBank/DDBJ whole genome shotgun (WGS) entry which is preliminary data.</text>
</comment>
<evidence type="ECO:0000256" key="3">
    <source>
        <dbReference type="ARBA" id="ARBA00022723"/>
    </source>
</evidence>
<dbReference type="GO" id="GO:0003723">
    <property type="term" value="F:RNA binding"/>
    <property type="evidence" value="ECO:0007669"/>
    <property type="project" value="UniProtKB-UniRule"/>
</dbReference>
<keyword evidence="8 9" id="KW-0694">RNA-binding</keyword>
<dbReference type="AlphaFoldDB" id="A0A1F5EYA6"/>
<evidence type="ECO:0000256" key="7">
    <source>
        <dbReference type="ARBA" id="ARBA00022839"/>
    </source>
</evidence>
<dbReference type="NCBIfam" id="TIGR00649">
    <property type="entry name" value="MG423"/>
    <property type="match status" value="1"/>
</dbReference>
<comment type="subunit">
    <text evidence="9">Homodimer, may be a subunit of the RNA degradosome.</text>
</comment>
<name>A0A1F5EYA6_9BACT</name>
<dbReference type="HAMAP" id="MF_01491">
    <property type="entry name" value="RNase_J_bact"/>
    <property type="match status" value="1"/>
</dbReference>